<proteinExistence type="predicted"/>
<dbReference type="InterPro" id="IPR002930">
    <property type="entry name" value="GCV_H"/>
</dbReference>
<dbReference type="PANTHER" id="PTHR11715:SF3">
    <property type="entry name" value="GLYCINE CLEAVAGE SYSTEM H PROTEIN-RELATED"/>
    <property type="match status" value="1"/>
</dbReference>
<dbReference type="GO" id="GO:0005737">
    <property type="term" value="C:cytoplasm"/>
    <property type="evidence" value="ECO:0007669"/>
    <property type="project" value="TreeGrafter"/>
</dbReference>
<dbReference type="KEGG" id="amuc:Pan181_27320"/>
<dbReference type="Pfam" id="PF01597">
    <property type="entry name" value="GCV_H"/>
    <property type="match status" value="1"/>
</dbReference>
<protein>
    <submittedName>
        <fullName evidence="2">Glycine cleavage system H protein</fullName>
    </submittedName>
</protein>
<keyword evidence="1" id="KW-0450">Lipoyl</keyword>
<dbReference type="InterPro" id="IPR033753">
    <property type="entry name" value="GCV_H/Fam206"/>
</dbReference>
<dbReference type="Proteomes" id="UP000315750">
    <property type="component" value="Chromosome"/>
</dbReference>
<dbReference type="GO" id="GO:0005960">
    <property type="term" value="C:glycine cleavage complex"/>
    <property type="evidence" value="ECO:0007669"/>
    <property type="project" value="InterPro"/>
</dbReference>
<dbReference type="GO" id="GO:0009249">
    <property type="term" value="P:protein lipoylation"/>
    <property type="evidence" value="ECO:0007669"/>
    <property type="project" value="TreeGrafter"/>
</dbReference>
<dbReference type="InterPro" id="IPR011053">
    <property type="entry name" value="Single_hybrid_motif"/>
</dbReference>
<keyword evidence="3" id="KW-1185">Reference proteome</keyword>
<dbReference type="SUPFAM" id="SSF51230">
    <property type="entry name" value="Single hybrid motif"/>
    <property type="match status" value="1"/>
</dbReference>
<dbReference type="PANTHER" id="PTHR11715">
    <property type="entry name" value="GLYCINE CLEAVAGE SYSTEM H PROTEIN"/>
    <property type="match status" value="1"/>
</dbReference>
<dbReference type="AlphaFoldDB" id="A0A518AP79"/>
<name>A0A518AP79_9BACT</name>
<evidence type="ECO:0000313" key="3">
    <source>
        <dbReference type="Proteomes" id="UP000315750"/>
    </source>
</evidence>
<evidence type="ECO:0000256" key="1">
    <source>
        <dbReference type="ARBA" id="ARBA00022823"/>
    </source>
</evidence>
<gene>
    <name evidence="2" type="primary">gcvH_2</name>
    <name evidence="2" type="ORF">Pan181_27320</name>
</gene>
<dbReference type="Gene3D" id="2.40.50.100">
    <property type="match status" value="1"/>
</dbReference>
<accession>A0A518AP79</accession>
<reference evidence="2 3" key="1">
    <citation type="submission" date="2019-02" db="EMBL/GenBank/DDBJ databases">
        <title>Deep-cultivation of Planctomycetes and their phenomic and genomic characterization uncovers novel biology.</title>
        <authorList>
            <person name="Wiegand S."/>
            <person name="Jogler M."/>
            <person name="Boedeker C."/>
            <person name="Pinto D."/>
            <person name="Vollmers J."/>
            <person name="Rivas-Marin E."/>
            <person name="Kohn T."/>
            <person name="Peeters S.H."/>
            <person name="Heuer A."/>
            <person name="Rast P."/>
            <person name="Oberbeckmann S."/>
            <person name="Bunk B."/>
            <person name="Jeske O."/>
            <person name="Meyerdierks A."/>
            <person name="Storesund J.E."/>
            <person name="Kallscheuer N."/>
            <person name="Luecker S."/>
            <person name="Lage O.M."/>
            <person name="Pohl T."/>
            <person name="Merkel B.J."/>
            <person name="Hornburger P."/>
            <person name="Mueller R.-W."/>
            <person name="Bruemmer F."/>
            <person name="Labrenz M."/>
            <person name="Spormann A.M."/>
            <person name="Op den Camp H."/>
            <person name="Overmann J."/>
            <person name="Amann R."/>
            <person name="Jetten M.S.M."/>
            <person name="Mascher T."/>
            <person name="Medema M.H."/>
            <person name="Devos D.P."/>
            <person name="Kaster A.-K."/>
            <person name="Ovreas L."/>
            <person name="Rohde M."/>
            <person name="Galperin M.Y."/>
            <person name="Jogler C."/>
        </authorList>
    </citation>
    <scope>NUCLEOTIDE SEQUENCE [LARGE SCALE GENOMIC DNA]</scope>
    <source>
        <strain evidence="2 3">Pan181</strain>
    </source>
</reference>
<dbReference type="GO" id="GO:0019464">
    <property type="term" value="P:glycine decarboxylation via glycine cleavage system"/>
    <property type="evidence" value="ECO:0007669"/>
    <property type="project" value="InterPro"/>
</dbReference>
<sequence length="220" mass="25216">MPVILQRNSGQKRPQVAWNTCDLPRRQLYVEGYVSPDLQVIRTTPRQANPIDLPPTYASLAMPIDPSKTVYYRRGRFTTRLPKEYFFTPSHYWIEQTGDDTFRVGLTRFATRMLGDFVEIHFDTHPEDKIEEGQTIGWVEGFKALADIYCIASGTFVGRNPSIDSDPQQVDNDPYDRGWLFSYNGSMPGTVLTTDEYIALLDSTIDKMLAEQQQQEDKSC</sequence>
<organism evidence="2 3">
    <name type="scientific">Aeoliella mucimassa</name>
    <dbReference type="NCBI Taxonomy" id="2527972"/>
    <lineage>
        <taxon>Bacteria</taxon>
        <taxon>Pseudomonadati</taxon>
        <taxon>Planctomycetota</taxon>
        <taxon>Planctomycetia</taxon>
        <taxon>Pirellulales</taxon>
        <taxon>Lacipirellulaceae</taxon>
        <taxon>Aeoliella</taxon>
    </lineage>
</organism>
<dbReference type="EMBL" id="CP036278">
    <property type="protein sequence ID" value="QDU56522.1"/>
    <property type="molecule type" value="Genomic_DNA"/>
</dbReference>
<evidence type="ECO:0000313" key="2">
    <source>
        <dbReference type="EMBL" id="QDU56522.1"/>
    </source>
</evidence>
<dbReference type="CDD" id="cd06848">
    <property type="entry name" value="GCS_H"/>
    <property type="match status" value="1"/>
</dbReference>